<comment type="similarity">
    <text evidence="1">Belongs to the 'GDXG' lipolytic enzyme family.</text>
</comment>
<evidence type="ECO:0000259" key="3">
    <source>
        <dbReference type="Pfam" id="PF07859"/>
    </source>
</evidence>
<dbReference type="InterPro" id="IPR029058">
    <property type="entry name" value="AB_hydrolase_fold"/>
</dbReference>
<evidence type="ECO:0000313" key="4">
    <source>
        <dbReference type="EMBL" id="CAA7396510.1"/>
    </source>
</evidence>
<evidence type="ECO:0000256" key="2">
    <source>
        <dbReference type="ARBA" id="ARBA00022801"/>
    </source>
</evidence>
<dbReference type="Proteomes" id="UP000663760">
    <property type="component" value="Chromosome 5"/>
</dbReference>
<dbReference type="EMBL" id="LR746268">
    <property type="protein sequence ID" value="CAA7396510.1"/>
    <property type="molecule type" value="Genomic_DNA"/>
</dbReference>
<organism evidence="4 5">
    <name type="scientific">Spirodela intermedia</name>
    <name type="common">Intermediate duckweed</name>
    <dbReference type="NCBI Taxonomy" id="51605"/>
    <lineage>
        <taxon>Eukaryota</taxon>
        <taxon>Viridiplantae</taxon>
        <taxon>Streptophyta</taxon>
        <taxon>Embryophyta</taxon>
        <taxon>Tracheophyta</taxon>
        <taxon>Spermatophyta</taxon>
        <taxon>Magnoliopsida</taxon>
        <taxon>Liliopsida</taxon>
        <taxon>Araceae</taxon>
        <taxon>Lemnoideae</taxon>
        <taxon>Spirodela</taxon>
    </lineage>
</organism>
<dbReference type="PROSITE" id="PS01173">
    <property type="entry name" value="LIPASE_GDXG_HIS"/>
    <property type="match status" value="1"/>
</dbReference>
<dbReference type="GO" id="GO:0016787">
    <property type="term" value="F:hydrolase activity"/>
    <property type="evidence" value="ECO:0007669"/>
    <property type="project" value="UniProtKB-KW"/>
</dbReference>
<protein>
    <recommendedName>
        <fullName evidence="3">Alpha/beta hydrolase fold-3 domain-containing protein</fullName>
    </recommendedName>
</protein>
<accession>A0A7I8KFM3</accession>
<dbReference type="AlphaFoldDB" id="A0A7I8KFM3"/>
<dbReference type="InterPro" id="IPR013094">
    <property type="entry name" value="AB_hydrolase_3"/>
</dbReference>
<sequence>MIFKHLTAGPSLPWWTKLQIFLLSLASDYVRRPDGTLNRRLLSLVELKTHPNPTPVGGVRTADFTIDPARGLWVRLFLPASDGGAGGTALPVVVFFHGGGFAFLSASSAAYDAVCRRFCRKLSVAVVSVNYRLSPEERFPAQYDDGLDVLHFLESNVDIPGGGLLREFFEAADLSNCFIAGDSAGANIAHHVARRWSAGERPSEARIRLSGLIAIQPFFGGEERVDSEIRFPHGPIVTTDRTDWLWKAFLPDGATRDHEAANPEAAAADLGESFPPVVVMVGEFDPLRDWQLMYFRSLRLRGKEAEVIEYGGAIHAFNLFPELKSSAVLIEDLRSFILRQVRRRQNGGAVDAAAQ</sequence>
<keyword evidence="5" id="KW-1185">Reference proteome</keyword>
<dbReference type="OrthoDB" id="408631at2759"/>
<reference evidence="4" key="1">
    <citation type="submission" date="2020-02" db="EMBL/GenBank/DDBJ databases">
        <authorList>
            <person name="Scholz U."/>
            <person name="Mascher M."/>
            <person name="Fiebig A."/>
        </authorList>
    </citation>
    <scope>NUCLEOTIDE SEQUENCE</scope>
</reference>
<name>A0A7I8KFM3_SPIIN</name>
<dbReference type="PANTHER" id="PTHR23024">
    <property type="entry name" value="ARYLACETAMIDE DEACETYLASE"/>
    <property type="match status" value="1"/>
</dbReference>
<dbReference type="PANTHER" id="PTHR23024:SF24">
    <property type="entry name" value="ALPHA_BETA HYDROLASE FOLD-3 DOMAIN-CONTAINING PROTEIN"/>
    <property type="match status" value="1"/>
</dbReference>
<evidence type="ECO:0000313" key="5">
    <source>
        <dbReference type="Proteomes" id="UP000663760"/>
    </source>
</evidence>
<proteinExistence type="inferred from homology"/>
<gene>
    <name evidence="4" type="ORF">SI8410_05007173</name>
</gene>
<dbReference type="InterPro" id="IPR002168">
    <property type="entry name" value="Lipase_GDXG_HIS_AS"/>
</dbReference>
<dbReference type="SUPFAM" id="SSF53474">
    <property type="entry name" value="alpha/beta-Hydrolases"/>
    <property type="match status" value="1"/>
</dbReference>
<dbReference type="Pfam" id="PF07859">
    <property type="entry name" value="Abhydrolase_3"/>
    <property type="match status" value="1"/>
</dbReference>
<feature type="domain" description="Alpha/beta hydrolase fold-3" evidence="3">
    <location>
        <begin position="93"/>
        <end position="317"/>
    </location>
</feature>
<dbReference type="Gene3D" id="3.40.50.1820">
    <property type="entry name" value="alpha/beta hydrolase"/>
    <property type="match status" value="1"/>
</dbReference>
<dbReference type="InterPro" id="IPR050466">
    <property type="entry name" value="Carboxylest/Gibb_receptor"/>
</dbReference>
<keyword evidence="2" id="KW-0378">Hydrolase</keyword>
<evidence type="ECO:0000256" key="1">
    <source>
        <dbReference type="ARBA" id="ARBA00010515"/>
    </source>
</evidence>